<evidence type="ECO:0000256" key="6">
    <source>
        <dbReference type="ARBA" id="ARBA00023163"/>
    </source>
</evidence>
<keyword evidence="7 8" id="KW-0539">Nucleus</keyword>
<evidence type="ECO:0000256" key="3">
    <source>
        <dbReference type="ARBA" id="ARBA00022833"/>
    </source>
</evidence>
<dbReference type="PANTHER" id="PTHR31992:SF193">
    <property type="entry name" value="DOF ZINC FINGER PROTEIN DOF3.6"/>
    <property type="match status" value="1"/>
</dbReference>
<dbReference type="PROSITE" id="PS50884">
    <property type="entry name" value="ZF_DOF_2"/>
    <property type="match status" value="1"/>
</dbReference>
<proteinExistence type="predicted"/>
<keyword evidence="2 8" id="KW-0863">Zinc-finger</keyword>
<organism evidence="12 13">
    <name type="scientific">Hibiscus syriacus</name>
    <name type="common">Rose of Sharon</name>
    <dbReference type="NCBI Taxonomy" id="106335"/>
    <lineage>
        <taxon>Eukaryota</taxon>
        <taxon>Viridiplantae</taxon>
        <taxon>Streptophyta</taxon>
        <taxon>Embryophyta</taxon>
        <taxon>Tracheophyta</taxon>
        <taxon>Spermatophyta</taxon>
        <taxon>Magnoliopsida</taxon>
        <taxon>eudicotyledons</taxon>
        <taxon>Gunneridae</taxon>
        <taxon>Pentapetalae</taxon>
        <taxon>rosids</taxon>
        <taxon>malvids</taxon>
        <taxon>Malvales</taxon>
        <taxon>Malvaceae</taxon>
        <taxon>Malvoideae</taxon>
        <taxon>Hibiscus</taxon>
    </lineage>
</organism>
<dbReference type="EMBL" id="VEPZ02000207">
    <property type="protein sequence ID" value="KAE8730453.1"/>
    <property type="molecule type" value="Genomic_DNA"/>
</dbReference>
<evidence type="ECO:0000313" key="13">
    <source>
        <dbReference type="Proteomes" id="UP000436088"/>
    </source>
</evidence>
<evidence type="ECO:0000256" key="8">
    <source>
        <dbReference type="PROSITE-ProRule" id="PRU00071"/>
    </source>
</evidence>
<dbReference type="InterPro" id="IPR003851">
    <property type="entry name" value="Znf_Dof"/>
</dbReference>
<evidence type="ECO:0000256" key="9">
    <source>
        <dbReference type="RuleBase" id="RU369094"/>
    </source>
</evidence>
<dbReference type="Proteomes" id="UP000436088">
    <property type="component" value="Unassembled WGS sequence"/>
</dbReference>
<evidence type="ECO:0000313" key="12">
    <source>
        <dbReference type="EMBL" id="KAE8730453.1"/>
    </source>
</evidence>
<feature type="region of interest" description="Disordered" evidence="10">
    <location>
        <begin position="117"/>
        <end position="170"/>
    </location>
</feature>
<dbReference type="GO" id="GO:0005634">
    <property type="term" value="C:nucleus"/>
    <property type="evidence" value="ECO:0007669"/>
    <property type="project" value="UniProtKB-SubCell"/>
</dbReference>
<feature type="compositionally biased region" description="Low complexity" evidence="10">
    <location>
        <begin position="148"/>
        <end position="162"/>
    </location>
</feature>
<comment type="caution">
    <text evidence="12">The sequence shown here is derived from an EMBL/GenBank/DDBJ whole genome shotgun (WGS) entry which is preliminary data.</text>
</comment>
<keyword evidence="4 9" id="KW-0805">Transcription regulation</keyword>
<feature type="domain" description="Dof-type" evidence="11">
    <location>
        <begin position="76"/>
        <end position="130"/>
    </location>
</feature>
<evidence type="ECO:0000256" key="4">
    <source>
        <dbReference type="ARBA" id="ARBA00023015"/>
    </source>
</evidence>
<evidence type="ECO:0000256" key="2">
    <source>
        <dbReference type="ARBA" id="ARBA00022771"/>
    </source>
</evidence>
<evidence type="ECO:0000256" key="5">
    <source>
        <dbReference type="ARBA" id="ARBA00023125"/>
    </source>
</evidence>
<protein>
    <recommendedName>
        <fullName evidence="9">Dof zinc finger protein</fullName>
    </recommendedName>
</protein>
<dbReference type="Pfam" id="PF02701">
    <property type="entry name" value="Zn_ribbon_Dof"/>
    <property type="match status" value="1"/>
</dbReference>
<comment type="function">
    <text evidence="9">Transcription factor that binds specifically to a 5'-AA[AG]G-3' consensus core sequence.</text>
</comment>
<dbReference type="InterPro" id="IPR045174">
    <property type="entry name" value="Dof"/>
</dbReference>
<comment type="subcellular location">
    <subcellularLocation>
        <location evidence="8 9">Nucleus</location>
    </subcellularLocation>
</comment>
<dbReference type="AlphaFoldDB" id="A0A6A3CMU3"/>
<keyword evidence="13" id="KW-1185">Reference proteome</keyword>
<keyword evidence="1 9" id="KW-0479">Metal-binding</keyword>
<evidence type="ECO:0000259" key="11">
    <source>
        <dbReference type="PROSITE" id="PS50884"/>
    </source>
</evidence>
<dbReference type="GO" id="GO:0003700">
    <property type="term" value="F:DNA-binding transcription factor activity"/>
    <property type="evidence" value="ECO:0007669"/>
    <property type="project" value="UniProtKB-UniRule"/>
</dbReference>
<dbReference type="GO" id="GO:0003677">
    <property type="term" value="F:DNA binding"/>
    <property type="evidence" value="ECO:0007669"/>
    <property type="project" value="UniProtKB-UniRule"/>
</dbReference>
<feature type="region of interest" description="Disordered" evidence="10">
    <location>
        <begin position="1"/>
        <end position="60"/>
    </location>
</feature>
<accession>A0A6A3CMU3</accession>
<keyword evidence="5 8" id="KW-0238">DNA-binding</keyword>
<dbReference type="PROSITE" id="PS01361">
    <property type="entry name" value="ZF_DOF_1"/>
    <property type="match status" value="1"/>
</dbReference>
<dbReference type="PANTHER" id="PTHR31992">
    <property type="entry name" value="DOF ZINC FINGER PROTEIN DOF1.4-RELATED"/>
    <property type="match status" value="1"/>
</dbReference>
<gene>
    <name evidence="12" type="ORF">F3Y22_tig00002942pilonHSYRG00037</name>
</gene>
<keyword evidence="3 9" id="KW-0862">Zinc</keyword>
<reference evidence="12" key="1">
    <citation type="submission" date="2019-09" db="EMBL/GenBank/DDBJ databases">
        <title>Draft genome information of white flower Hibiscus syriacus.</title>
        <authorList>
            <person name="Kim Y.-M."/>
        </authorList>
    </citation>
    <scope>NUCLEOTIDE SEQUENCE [LARGE SCALE GENOMIC DNA]</scope>
    <source>
        <strain evidence="12">YM2019G1</strain>
    </source>
</reference>
<dbReference type="GO" id="GO:0008270">
    <property type="term" value="F:zinc ion binding"/>
    <property type="evidence" value="ECO:0007669"/>
    <property type="project" value="UniProtKB-KW"/>
</dbReference>
<evidence type="ECO:0000256" key="10">
    <source>
        <dbReference type="SAM" id="MobiDB-lite"/>
    </source>
</evidence>
<name>A0A6A3CMU3_HIBSY</name>
<sequence length="342" mass="36502">MVFPSTPAYLDPPNWQQNPNHQGGDGSGRNAQQLSPPPPAVPAPQSNGGGGAGSIRPGSMSDRARLANIPMPEAALKCPRCDSTNTKFCYFNNYNLTQPRHFCKTCRRYWTRGGALRNVPVGGGYRRNNRSKGSGSKSSVRGDRQTASGSSSTISSNSTGNTDILGLGPQVRPPRFLTPLHHLTEFGGSDHIGLNYGTMSAPLRGVSDLSFEMGSALAIGSGGSGATPGNSLLAMAGLDQWRLQQPPQFPYLSGLESSSSMYHYESGSGVEPSGYGSEVAAGLHHHHHQVRPKISSSIATQMASVKMEDHSNNNNNNQQELINLSRQYLGLQGYDNYWGGTA</sequence>
<keyword evidence="6 9" id="KW-0804">Transcription</keyword>
<evidence type="ECO:0000256" key="7">
    <source>
        <dbReference type="ARBA" id="ARBA00023242"/>
    </source>
</evidence>
<evidence type="ECO:0000256" key="1">
    <source>
        <dbReference type="ARBA" id="ARBA00022723"/>
    </source>
</evidence>